<dbReference type="Proteomes" id="UP000481872">
    <property type="component" value="Unassembled WGS sequence"/>
</dbReference>
<proteinExistence type="predicted"/>
<evidence type="ECO:0000313" key="2">
    <source>
        <dbReference type="Proteomes" id="UP000481872"/>
    </source>
</evidence>
<dbReference type="RefSeq" id="WP_061994492.1">
    <property type="nucleotide sequence ID" value="NZ_JAAGPU010000016.1"/>
</dbReference>
<evidence type="ECO:0000313" key="1">
    <source>
        <dbReference type="EMBL" id="NEU05114.1"/>
    </source>
</evidence>
<sequence>MDISKGIGKSITFYYCGNDHMLINMYKYIKNNMEKNVFVYLNVEDKTFKLLNEFLNDTEKTMVKNDNMKNIVFEGEKNVLEDFLKRYKDEKINCGFSDVILIIDAKYIIENSSKNLFIKFIENLYDVIQYMPITVLVLYDFEDYIQERKIIDKEIIKVSYEKHSHRMFVNDIIPMKEFITKKSLA</sequence>
<dbReference type="AlphaFoldDB" id="A0A6M0H4F6"/>
<comment type="caution">
    <text evidence="1">The sequence shown here is derived from an EMBL/GenBank/DDBJ whole genome shotgun (WGS) entry which is preliminary data.</text>
</comment>
<protein>
    <submittedName>
        <fullName evidence="1">Uncharacterized protein</fullName>
    </submittedName>
</protein>
<dbReference type="EMBL" id="JAAGPU010000016">
    <property type="protein sequence ID" value="NEU05114.1"/>
    <property type="molecule type" value="Genomic_DNA"/>
</dbReference>
<gene>
    <name evidence="1" type="ORF">G3M99_09655</name>
</gene>
<organism evidence="1 2">
    <name type="scientific">Clostridium senegalense</name>
    <dbReference type="NCBI Taxonomy" id="1465809"/>
    <lineage>
        <taxon>Bacteria</taxon>
        <taxon>Bacillati</taxon>
        <taxon>Bacillota</taxon>
        <taxon>Clostridia</taxon>
        <taxon>Eubacteriales</taxon>
        <taxon>Clostridiaceae</taxon>
        <taxon>Clostridium</taxon>
    </lineage>
</organism>
<accession>A0A6M0H4F6</accession>
<reference evidence="1 2" key="1">
    <citation type="submission" date="2020-02" db="EMBL/GenBank/DDBJ databases">
        <title>Genome assembly of a novel Clostridium senegalense strain.</title>
        <authorList>
            <person name="Gupta T.B."/>
            <person name="Jauregui R."/>
            <person name="Maclean P."/>
            <person name="Nawarathana A."/>
            <person name="Brightwell G."/>
        </authorList>
    </citation>
    <scope>NUCLEOTIDE SEQUENCE [LARGE SCALE GENOMIC DNA]</scope>
    <source>
        <strain evidence="1 2">AGRFS4</strain>
    </source>
</reference>
<keyword evidence="2" id="KW-1185">Reference proteome</keyword>
<name>A0A6M0H4F6_9CLOT</name>